<dbReference type="RefSeq" id="WP_072694367.1">
    <property type="nucleotide sequence ID" value="NZ_FUKW01000115.1"/>
</dbReference>
<dbReference type="Proteomes" id="UP000195611">
    <property type="component" value="Unassembled WGS sequence"/>
</dbReference>
<name>A0A1R4K6I9_9LACT</name>
<evidence type="ECO:0000313" key="4">
    <source>
        <dbReference type="Proteomes" id="UP000195611"/>
    </source>
</evidence>
<dbReference type="Pfam" id="PF06265">
    <property type="entry name" value="YutD-like"/>
    <property type="match status" value="1"/>
</dbReference>
<feature type="disulfide bond" evidence="1">
    <location>
        <begin position="117"/>
        <end position="121"/>
    </location>
</feature>
<feature type="region of interest" description="Disordered" evidence="2">
    <location>
        <begin position="133"/>
        <end position="238"/>
    </location>
</feature>
<protein>
    <submittedName>
        <fullName evidence="3">Hypothetical DUF1027 domain protein</fullName>
    </submittedName>
</protein>
<dbReference type="EMBL" id="FUKW01000115">
    <property type="protein sequence ID" value="SJN39886.1"/>
    <property type="molecule type" value="Genomic_DNA"/>
</dbReference>
<gene>
    <name evidence="3" type="ORF">FM115_08345</name>
</gene>
<dbReference type="Gene3D" id="3.50.4.20">
    <property type="match status" value="1"/>
</dbReference>
<evidence type="ECO:0000256" key="1">
    <source>
        <dbReference type="PIRSR" id="PIRSR012565-1"/>
    </source>
</evidence>
<dbReference type="AlphaFoldDB" id="A0A1R4K6I9"/>
<dbReference type="PIRSF" id="PIRSF012565">
    <property type="entry name" value="DUF1027"/>
    <property type="match status" value="1"/>
</dbReference>
<feature type="compositionally biased region" description="Basic and acidic residues" evidence="2">
    <location>
        <begin position="211"/>
        <end position="238"/>
    </location>
</feature>
<dbReference type="InterPro" id="IPR038141">
    <property type="entry name" value="YutD-like_sf"/>
</dbReference>
<evidence type="ECO:0000313" key="3">
    <source>
        <dbReference type="EMBL" id="SJN39886.1"/>
    </source>
</evidence>
<feature type="compositionally biased region" description="Basic and acidic residues" evidence="2">
    <location>
        <begin position="161"/>
        <end position="185"/>
    </location>
</feature>
<feature type="compositionally biased region" description="Basic residues" evidence="2">
    <location>
        <begin position="133"/>
        <end position="144"/>
    </location>
</feature>
<organism evidence="3 4">
    <name type="scientific">Marinilactibacillus psychrotolerans 42ea</name>
    <dbReference type="NCBI Taxonomy" id="1255609"/>
    <lineage>
        <taxon>Bacteria</taxon>
        <taxon>Bacillati</taxon>
        <taxon>Bacillota</taxon>
        <taxon>Bacilli</taxon>
        <taxon>Lactobacillales</taxon>
        <taxon>Carnobacteriaceae</taxon>
        <taxon>Marinilactibacillus</taxon>
    </lineage>
</organism>
<dbReference type="InterPro" id="IPR009370">
    <property type="entry name" value="YutD-like"/>
</dbReference>
<proteinExistence type="predicted"/>
<sequence>MSDTLKEENKEVQNKSDITQDIIDLDISEENKLVKKLDHDTLSLNGAAYKIVEDYREAIDLEMIEARYSDFLEKYDYIVGDISYDKLRLRGFYYSKNKKVPIDMRISSLKDYLTEYCSFGCAYFVLERLEPKRKHTGSSKRKSKPNQNKKNTQNKKQKNLRKFDQAKKREKKTKPENKNQDKKIDNIGNKKSFTKKGKISEEYADKQPASESKDNKVKTIKNQKGETKFKIRQKNKPE</sequence>
<keyword evidence="1" id="KW-1015">Disulfide bond</keyword>
<reference evidence="3 4" key="1">
    <citation type="submission" date="2017-02" db="EMBL/GenBank/DDBJ databases">
        <authorList>
            <person name="Peterson S.W."/>
        </authorList>
    </citation>
    <scope>NUCLEOTIDE SEQUENCE [LARGE SCALE GENOMIC DNA]</scope>
    <source>
        <strain evidence="3 4">42ea</strain>
    </source>
</reference>
<accession>A0A1R4K6I9</accession>
<evidence type="ECO:0000256" key="2">
    <source>
        <dbReference type="SAM" id="MobiDB-lite"/>
    </source>
</evidence>